<proteinExistence type="predicted"/>
<accession>A0A2V1GWM7</accession>
<dbReference type="OrthoDB" id="5295350at2"/>
<protein>
    <recommendedName>
        <fullName evidence="4">Metal-dependent hydrolase</fullName>
    </recommendedName>
</protein>
<evidence type="ECO:0000313" key="2">
    <source>
        <dbReference type="EMBL" id="PVZ68348.1"/>
    </source>
</evidence>
<keyword evidence="3" id="KW-1185">Reference proteome</keyword>
<feature type="transmembrane region" description="Helical" evidence="1">
    <location>
        <begin position="183"/>
        <end position="205"/>
    </location>
</feature>
<dbReference type="AlphaFoldDB" id="A0A2V1GWM7"/>
<keyword evidence="1" id="KW-0472">Membrane</keyword>
<feature type="transmembrane region" description="Helical" evidence="1">
    <location>
        <begin position="143"/>
        <end position="163"/>
    </location>
</feature>
<feature type="transmembrane region" description="Helical" evidence="1">
    <location>
        <begin position="59"/>
        <end position="77"/>
    </location>
</feature>
<evidence type="ECO:0000256" key="1">
    <source>
        <dbReference type="SAM" id="Phobius"/>
    </source>
</evidence>
<sequence length="225" mass="24786">MANFNTHLTVGSVASALISSLIIANELISPVNGIGLWVAGTMGSLLPDIDADNSSSLKVIFNSLSLLFSVVLLVLLGPDYPLWQIWLVILAVTLLMRWPILPLFKRTTIHRGSWHSLICCVCCSLALVNICFHFIGLPAFLSWLYGLFLSAGFIVHLLLDEIYSIDISNAKIKRSFGTALKLYYCRAQGWTLLMLLSATALWLAAPAAPKIRLLLAPFLQLVNKF</sequence>
<feature type="transmembrane region" description="Helical" evidence="1">
    <location>
        <begin position="116"/>
        <end position="137"/>
    </location>
</feature>
<evidence type="ECO:0008006" key="4">
    <source>
        <dbReference type="Google" id="ProtNLM"/>
    </source>
</evidence>
<gene>
    <name evidence="2" type="ORF">DC094_13770</name>
</gene>
<dbReference type="EMBL" id="QDDL01000005">
    <property type="protein sequence ID" value="PVZ68348.1"/>
    <property type="molecule type" value="Genomic_DNA"/>
</dbReference>
<keyword evidence="1" id="KW-0812">Transmembrane</keyword>
<name>A0A2V1GWM7_9GAMM</name>
<dbReference type="InterPro" id="IPR007404">
    <property type="entry name" value="YdjM-like"/>
</dbReference>
<organism evidence="2 3">
    <name type="scientific">Pelagibaculum spongiae</name>
    <dbReference type="NCBI Taxonomy" id="2080658"/>
    <lineage>
        <taxon>Bacteria</taxon>
        <taxon>Pseudomonadati</taxon>
        <taxon>Pseudomonadota</taxon>
        <taxon>Gammaproteobacteria</taxon>
        <taxon>Oceanospirillales</taxon>
        <taxon>Pelagibaculum</taxon>
    </lineage>
</organism>
<keyword evidence="1" id="KW-1133">Transmembrane helix</keyword>
<dbReference type="Pfam" id="PF04307">
    <property type="entry name" value="YdjM"/>
    <property type="match status" value="1"/>
</dbReference>
<dbReference type="RefSeq" id="WP_116687674.1">
    <property type="nucleotide sequence ID" value="NZ_CAWNYD010000005.1"/>
</dbReference>
<evidence type="ECO:0000313" key="3">
    <source>
        <dbReference type="Proteomes" id="UP000244906"/>
    </source>
</evidence>
<feature type="transmembrane region" description="Helical" evidence="1">
    <location>
        <begin position="83"/>
        <end position="104"/>
    </location>
</feature>
<dbReference type="Proteomes" id="UP000244906">
    <property type="component" value="Unassembled WGS sequence"/>
</dbReference>
<reference evidence="2 3" key="1">
    <citation type="submission" date="2018-04" db="EMBL/GenBank/DDBJ databases">
        <title>Thalassorhabdus spongiae gen. nov., sp. nov., isolated from a marine sponge in South-West Iceland.</title>
        <authorList>
            <person name="Knobloch S."/>
            <person name="Daussin A."/>
            <person name="Johannsson R."/>
            <person name="Marteinsson V.T."/>
        </authorList>
    </citation>
    <scope>NUCLEOTIDE SEQUENCE [LARGE SCALE GENOMIC DNA]</scope>
    <source>
        <strain evidence="2 3">Hp12</strain>
    </source>
</reference>
<comment type="caution">
    <text evidence="2">The sequence shown here is derived from an EMBL/GenBank/DDBJ whole genome shotgun (WGS) entry which is preliminary data.</text>
</comment>